<organism evidence="1 2">
    <name type="scientific">Asaccharospora irregularis DSM 2635</name>
    <dbReference type="NCBI Taxonomy" id="1121321"/>
    <lineage>
        <taxon>Bacteria</taxon>
        <taxon>Bacillati</taxon>
        <taxon>Bacillota</taxon>
        <taxon>Clostridia</taxon>
        <taxon>Peptostreptococcales</taxon>
        <taxon>Peptostreptococcaceae</taxon>
        <taxon>Asaccharospora</taxon>
    </lineage>
</organism>
<protein>
    <submittedName>
        <fullName evidence="1">Uncharacterized protein</fullName>
    </submittedName>
</protein>
<accession>A0A1M5STF8</accession>
<dbReference type="EMBL" id="FQWX01000046">
    <property type="protein sequence ID" value="SHH41831.1"/>
    <property type="molecule type" value="Genomic_DNA"/>
</dbReference>
<gene>
    <name evidence="1" type="ORF">SAMN04488530_1467</name>
</gene>
<evidence type="ECO:0000313" key="1">
    <source>
        <dbReference type="EMBL" id="SHH41831.1"/>
    </source>
</evidence>
<evidence type="ECO:0000313" key="2">
    <source>
        <dbReference type="Proteomes" id="UP000243255"/>
    </source>
</evidence>
<dbReference type="OrthoDB" id="1641596at2"/>
<dbReference type="STRING" id="1121321.SAMN04488530_1467"/>
<keyword evidence="2" id="KW-1185">Reference proteome</keyword>
<reference evidence="2" key="1">
    <citation type="submission" date="2016-11" db="EMBL/GenBank/DDBJ databases">
        <authorList>
            <person name="Varghese N."/>
            <person name="Submissions S."/>
        </authorList>
    </citation>
    <scope>NUCLEOTIDE SEQUENCE [LARGE SCALE GENOMIC DNA]</scope>
    <source>
        <strain evidence="2">DSM 2635</strain>
    </source>
</reference>
<dbReference type="RefSeq" id="WP_073127536.1">
    <property type="nucleotide sequence ID" value="NZ_BAABCH010000018.1"/>
</dbReference>
<sequence>MFEENKKLENEYKDYASELYKATQADFLKFKSGKFRTYFGLDNNCVILVDSVIGNSGIII</sequence>
<name>A0A1M5STF8_9FIRM</name>
<dbReference type="AlphaFoldDB" id="A0A1M5STF8"/>
<proteinExistence type="predicted"/>
<dbReference type="Proteomes" id="UP000243255">
    <property type="component" value="Unassembled WGS sequence"/>
</dbReference>